<reference evidence="2 3" key="1">
    <citation type="journal article" date="2012" name="J. Bacteriol.">
        <title>Genome sequence of benzo(a)pyrene-degrading bacterium Novosphingobium pentaromativorans US6-1.</title>
        <authorList>
            <person name="Luo Y.R."/>
            <person name="Kang S.G."/>
            <person name="Kim S.J."/>
            <person name="Kim M.R."/>
            <person name="Li N."/>
            <person name="Lee J.H."/>
            <person name="Kwon K.K."/>
        </authorList>
    </citation>
    <scope>NUCLEOTIDE SEQUENCE [LARGE SCALE GENOMIC DNA]</scope>
    <source>
        <strain evidence="2 3">US6-1</strain>
    </source>
</reference>
<organism evidence="2 3">
    <name type="scientific">Novosphingobium pentaromativorans US6-1</name>
    <dbReference type="NCBI Taxonomy" id="1088721"/>
    <lineage>
        <taxon>Bacteria</taxon>
        <taxon>Pseudomonadati</taxon>
        <taxon>Pseudomonadota</taxon>
        <taxon>Alphaproteobacteria</taxon>
        <taxon>Sphingomonadales</taxon>
        <taxon>Sphingomonadaceae</taxon>
        <taxon>Novosphingobium</taxon>
    </lineage>
</organism>
<evidence type="ECO:0000256" key="1">
    <source>
        <dbReference type="SAM" id="MobiDB-lite"/>
    </source>
</evidence>
<dbReference type="EMBL" id="AGFM01000009">
    <property type="protein sequence ID" value="EHJ62170.1"/>
    <property type="molecule type" value="Genomic_DNA"/>
</dbReference>
<name>G6E8U6_9SPHN</name>
<dbReference type="eggNOG" id="ENOG50339TN">
    <property type="taxonomic scope" value="Bacteria"/>
</dbReference>
<dbReference type="Proteomes" id="UP000004030">
    <property type="component" value="Unassembled WGS sequence"/>
</dbReference>
<evidence type="ECO:0000313" key="3">
    <source>
        <dbReference type="Proteomes" id="UP000004030"/>
    </source>
</evidence>
<protein>
    <submittedName>
        <fullName evidence="2">Uncharacterized protein</fullName>
    </submittedName>
</protein>
<evidence type="ECO:0000313" key="2">
    <source>
        <dbReference type="EMBL" id="EHJ62170.1"/>
    </source>
</evidence>
<gene>
    <name evidence="2" type="ORF">NSU_0767</name>
</gene>
<dbReference type="STRING" id="1088721.JI59_16250"/>
<proteinExistence type="predicted"/>
<accession>G6E8U6</accession>
<feature type="compositionally biased region" description="Polar residues" evidence="1">
    <location>
        <begin position="332"/>
        <end position="352"/>
    </location>
</feature>
<sequence>MQQRQSNPLNRSRIPLRGVQVYPDRPRASQTDFDALAAAVSDLTTDDVAEGVTNLYFTQSRARTSLSADTTLSYDNVTGIISAGAVLSAYAGGATPSAFTLSIVNSASGATWRAALGVGTGGTLDYDNDSTLAANSSALLPTQAAVKAYIDAKVVGLLEYIGGIDASADPDYPAGLKGDSYAITASGKIGGGSGKPVDVGDFLICSADNAGGTEASVGANWYVLEHNLQGALLSASNLSDVVDPATARSNLGLTIGTNVQAWDADLDALSALSGTNTIYYRSGAGAWSAVSMGSDLSFSGGTLSLAAGTGSGSLARATRPQFTDTIGVGTAPSASGSGVSFPATQSPSTDPNTLDDYEEGTWTPTVTAGSGSISSYSATGTYTKIGRMVFCSVTITITANGTGAVSVKFTLPFSIAGGDYVGHGRENAISGAGLQVLGPAGESGATVFTYANGYPATDGSVIIASLAYSV</sequence>
<dbReference type="KEGG" id="npn:JI59_16250"/>
<dbReference type="OrthoDB" id="7605679at2"/>
<dbReference type="PATRIC" id="fig|1088721.3.peg.759"/>
<comment type="caution">
    <text evidence="2">The sequence shown here is derived from an EMBL/GenBank/DDBJ whole genome shotgun (WGS) entry which is preliminary data.</text>
</comment>
<dbReference type="RefSeq" id="WP_007011683.1">
    <property type="nucleotide sequence ID" value="NZ_AGFM01000009.1"/>
</dbReference>
<dbReference type="AlphaFoldDB" id="G6E8U6"/>
<feature type="region of interest" description="Disordered" evidence="1">
    <location>
        <begin position="331"/>
        <end position="353"/>
    </location>
</feature>
<keyword evidence="3" id="KW-1185">Reference proteome</keyword>